<dbReference type="Proteomes" id="UP000325313">
    <property type="component" value="Unassembled WGS sequence"/>
</dbReference>
<evidence type="ECO:0000256" key="2">
    <source>
        <dbReference type="ARBA" id="ARBA00022692"/>
    </source>
</evidence>
<evidence type="ECO:0000313" key="9">
    <source>
        <dbReference type="EMBL" id="KAA1109321.1"/>
    </source>
</evidence>
<reference evidence="10 11" key="1">
    <citation type="submission" date="2019-05" db="EMBL/GenBank/DDBJ databases">
        <title>Emergence of the Ug99 lineage of the wheat stem rust pathogen through somatic hybridization.</title>
        <authorList>
            <person name="Li F."/>
            <person name="Upadhyaya N.M."/>
            <person name="Sperschneider J."/>
            <person name="Matny O."/>
            <person name="Nguyen-Phuc H."/>
            <person name="Mago R."/>
            <person name="Raley C."/>
            <person name="Miller M.E."/>
            <person name="Silverstein K.A.T."/>
            <person name="Henningsen E."/>
            <person name="Hirsch C.D."/>
            <person name="Visser B."/>
            <person name="Pretorius Z.A."/>
            <person name="Steffenson B.J."/>
            <person name="Schwessinger B."/>
            <person name="Dodds P.N."/>
            <person name="Figueroa M."/>
        </authorList>
    </citation>
    <scope>NUCLEOTIDE SEQUENCE [LARGE SCALE GENOMIC DNA]</scope>
    <source>
        <strain evidence="8">21-0</strain>
        <strain evidence="9 11">Ug99</strain>
    </source>
</reference>
<keyword evidence="3" id="KW-0735">Signal-anchor</keyword>
<organism evidence="8 10">
    <name type="scientific">Puccinia graminis f. sp. tritici</name>
    <dbReference type="NCBI Taxonomy" id="56615"/>
    <lineage>
        <taxon>Eukaryota</taxon>
        <taxon>Fungi</taxon>
        <taxon>Dikarya</taxon>
        <taxon>Basidiomycota</taxon>
        <taxon>Pucciniomycotina</taxon>
        <taxon>Pucciniomycetes</taxon>
        <taxon>Pucciniales</taxon>
        <taxon>Pucciniaceae</taxon>
        <taxon>Puccinia</taxon>
    </lineage>
</organism>
<feature type="compositionally biased region" description="Polar residues" evidence="7">
    <location>
        <begin position="102"/>
        <end position="116"/>
    </location>
</feature>
<keyword evidence="5" id="KW-0472">Membrane</keyword>
<feature type="compositionally biased region" description="Low complexity" evidence="7">
    <location>
        <begin position="179"/>
        <end position="190"/>
    </location>
</feature>
<dbReference type="PANTHER" id="PTHR12270:SF25">
    <property type="entry name" value="GLYCOSYLTRANSFERASE-LIKE PROTEIN LARGE"/>
    <property type="match status" value="1"/>
</dbReference>
<keyword evidence="10" id="KW-1185">Reference proteome</keyword>
<feature type="region of interest" description="Disordered" evidence="7">
    <location>
        <begin position="171"/>
        <end position="208"/>
    </location>
</feature>
<evidence type="ECO:0000256" key="5">
    <source>
        <dbReference type="ARBA" id="ARBA00023136"/>
    </source>
</evidence>
<gene>
    <name evidence="8" type="ORF">PGT21_032323</name>
    <name evidence="9" type="ORF">PGTUg99_028574</name>
</gene>
<dbReference type="GO" id="GO:0016020">
    <property type="term" value="C:membrane"/>
    <property type="evidence" value="ECO:0007669"/>
    <property type="project" value="UniProtKB-SubCell"/>
</dbReference>
<dbReference type="PANTHER" id="PTHR12270">
    <property type="entry name" value="GLYCOSYLTRANSFERASE-RELATED"/>
    <property type="match status" value="1"/>
</dbReference>
<dbReference type="EMBL" id="VSWC01000040">
    <property type="protein sequence ID" value="KAA1106270.1"/>
    <property type="molecule type" value="Genomic_DNA"/>
</dbReference>
<evidence type="ECO:0008006" key="12">
    <source>
        <dbReference type="Google" id="ProtNLM"/>
    </source>
</evidence>
<dbReference type="Pfam" id="PF13896">
    <property type="entry name" value="Glyco_transf_49"/>
    <property type="match status" value="1"/>
</dbReference>
<feature type="region of interest" description="Disordered" evidence="7">
    <location>
        <begin position="40"/>
        <end position="116"/>
    </location>
</feature>
<protein>
    <recommendedName>
        <fullName evidence="12">Glycosyltransferase family 49 protein</fullName>
    </recommendedName>
</protein>
<evidence type="ECO:0000313" key="11">
    <source>
        <dbReference type="Proteomes" id="UP000325313"/>
    </source>
</evidence>
<evidence type="ECO:0000313" key="8">
    <source>
        <dbReference type="EMBL" id="KAA1106270.1"/>
    </source>
</evidence>
<dbReference type="Proteomes" id="UP000324748">
    <property type="component" value="Unassembled WGS sequence"/>
</dbReference>
<comment type="subcellular location">
    <subcellularLocation>
        <location evidence="1">Membrane</location>
        <topology evidence="1">Single-pass type II membrane protein</topology>
    </subcellularLocation>
</comment>
<dbReference type="AlphaFoldDB" id="A0A5B0PZC0"/>
<sequence>MPDSQNLSQPFASSNEADRLATLASLNLPSAHQVSNLSASFDFDGRSSAPSSLYSSAATSPNSEHPPIRKDKSYLSISRPDSPATNASPDWVNDAPRESHHPSATQTGSRDASTAQDPLMSISVENFASAEETTRRKCDDRNRLYFPPGVNPLKSPAAGVSSSVDVISKDCPTEKPTKSESFITSSGISSKMTAHRRVSAPQDQKPTTVLHSDNTIRKSPLVPISVASSHTAWSERRGEKRGGSSFPGQNYLSSLLHILPLSSTSNNSPYSDRTPLPHLARRFPGSNLFWTIITFIPRLIVRFLQYLVSPWTSWLSLPDFLLRNNSFGDPTGAVKFRRKGLTSLIAAVYVIFCMLMFSHNVSLKLGLINGDNLVYRDARGEMIPRKAGELSWGNLFSILSPFESKLQMESMEFEDEWNPQLALKRRPSHPRSSQISDNSAASLAARIDTSLSSMTHTARFSKLHPKSGDRFSEEVTPLLFEGTHVFPTDSITACLYSNLFWLHKLSDFVRSWEGPISLVVESFSTDRSELITKIQRLRKMNSLIRQRVDFHIVLAPDGSPAQKLKNAQRMMSEPIATNAQLNVARFFCRSELVWLVGDARVLPSTGLYDLLSQQTSLRTRVLDYGDAIVIPNFAFIREKQVYPSSFPWTNEVADLDQMAQQYINESLSSIALPPDEWPKTREDLLRLTTDSNSSNPDTSVMVMYDQAWKPSQGPTNWTMWQKFDPKFDSEVNFKPDFAKSSKDEVSGPQDQMYPIVSYDLNYAPNVVISREGQPWCTERFEFNKAACVYQMYLSGTELWVMPEAWTLTVQQIPRNGKEFDEDRELKELIAARLYSKFHQEACMHYGREFSSLDAWEDDRSKHARAVCLHVLSSWGVGISSRDLMV</sequence>
<dbReference type="GO" id="GO:0035269">
    <property type="term" value="P:protein O-linked glycosylation via mannose"/>
    <property type="evidence" value="ECO:0007669"/>
    <property type="project" value="TreeGrafter"/>
</dbReference>
<dbReference type="InterPro" id="IPR051292">
    <property type="entry name" value="Xyl/GlcA_transferase"/>
</dbReference>
<dbReference type="GO" id="GO:0015020">
    <property type="term" value="F:glucuronosyltransferase activity"/>
    <property type="evidence" value="ECO:0007669"/>
    <property type="project" value="TreeGrafter"/>
</dbReference>
<evidence type="ECO:0000256" key="7">
    <source>
        <dbReference type="SAM" id="MobiDB-lite"/>
    </source>
</evidence>
<evidence type="ECO:0000256" key="3">
    <source>
        <dbReference type="ARBA" id="ARBA00022968"/>
    </source>
</evidence>
<keyword evidence="4" id="KW-1133">Transmembrane helix</keyword>
<accession>A0A5B0PZC0</accession>
<evidence type="ECO:0000256" key="6">
    <source>
        <dbReference type="ARBA" id="ARBA00023180"/>
    </source>
</evidence>
<evidence type="ECO:0000256" key="4">
    <source>
        <dbReference type="ARBA" id="ARBA00022989"/>
    </source>
</evidence>
<evidence type="ECO:0000313" key="10">
    <source>
        <dbReference type="Proteomes" id="UP000324748"/>
    </source>
</evidence>
<comment type="caution">
    <text evidence="8">The sequence shown here is derived from an EMBL/GenBank/DDBJ whole genome shotgun (WGS) entry which is preliminary data.</text>
</comment>
<evidence type="ECO:0000256" key="1">
    <source>
        <dbReference type="ARBA" id="ARBA00004606"/>
    </source>
</evidence>
<dbReference type="GO" id="GO:0042285">
    <property type="term" value="F:xylosyltransferase activity"/>
    <property type="evidence" value="ECO:0007669"/>
    <property type="project" value="TreeGrafter"/>
</dbReference>
<keyword evidence="2" id="KW-0812">Transmembrane</keyword>
<name>A0A5B0PZC0_PUCGR</name>
<dbReference type="EMBL" id="VDEP01000305">
    <property type="protein sequence ID" value="KAA1109321.1"/>
    <property type="molecule type" value="Genomic_DNA"/>
</dbReference>
<proteinExistence type="predicted"/>
<dbReference type="OrthoDB" id="3056235at2759"/>
<keyword evidence="6" id="KW-0325">Glycoprotein</keyword>
<feature type="compositionally biased region" description="Low complexity" evidence="7">
    <location>
        <begin position="47"/>
        <end position="63"/>
    </location>
</feature>